<proteinExistence type="predicted"/>
<dbReference type="Proteomes" id="UP000199602">
    <property type="component" value="Unassembled WGS sequence"/>
</dbReference>
<sequence length="209" mass="23820">MALINFKEKIIQVKIVYYGPGRSGKTTNLVYIFNKLNQKLGKQLTSKLISIDTKGERTLYFDFFPLELGKIQGLDLKIQLYTTPGQIVYNSTRKLVLKGVDGIVFVADSLSTRREANIESLENLEENLKDYKLDLKSIPIVFQWNKRDLEKEVPLLSVEEMEKDLNSTLKVPSFPASAITGYNVFETLRIASKKTLKHVFEKFSANGFS</sequence>
<dbReference type="EMBL" id="FNIN01000001">
    <property type="protein sequence ID" value="SDN26419.1"/>
    <property type="molecule type" value="Genomic_DNA"/>
</dbReference>
<evidence type="ECO:0000313" key="2">
    <source>
        <dbReference type="EMBL" id="SDN26419.1"/>
    </source>
</evidence>
<evidence type="ECO:0008006" key="4">
    <source>
        <dbReference type="Google" id="ProtNLM"/>
    </source>
</evidence>
<dbReference type="InterPro" id="IPR001806">
    <property type="entry name" value="Small_GTPase"/>
</dbReference>
<accession>A0A1G9ZY80</accession>
<protein>
    <recommendedName>
        <fullName evidence="4">Gliding motility protein</fullName>
    </recommendedName>
</protein>
<name>A0A1G9ZY80_9BACT</name>
<keyword evidence="3" id="KW-1185">Reference proteome</keyword>
<dbReference type="Pfam" id="PF00071">
    <property type="entry name" value="Ras"/>
    <property type="match status" value="1"/>
</dbReference>
<dbReference type="RefSeq" id="WP_092062071.1">
    <property type="nucleotide sequence ID" value="NZ_FNIN01000001.1"/>
</dbReference>
<reference evidence="2 3" key="1">
    <citation type="submission" date="2016-10" db="EMBL/GenBank/DDBJ databases">
        <authorList>
            <person name="de Groot N.N."/>
        </authorList>
    </citation>
    <scope>NUCLEOTIDE SEQUENCE [LARGE SCALE GENOMIC DNA]</scope>
    <source>
        <strain evidence="2 3">DSM 15269</strain>
    </source>
</reference>
<dbReference type="InterPro" id="IPR052705">
    <property type="entry name" value="Gliding_Motility_GTPase"/>
</dbReference>
<evidence type="ECO:0000256" key="1">
    <source>
        <dbReference type="SAM" id="Coils"/>
    </source>
</evidence>
<organism evidence="2 3">
    <name type="scientific">Desulfonauticus submarinus</name>
    <dbReference type="NCBI Taxonomy" id="206665"/>
    <lineage>
        <taxon>Bacteria</taxon>
        <taxon>Pseudomonadati</taxon>
        <taxon>Thermodesulfobacteriota</taxon>
        <taxon>Desulfovibrionia</taxon>
        <taxon>Desulfovibrionales</taxon>
        <taxon>Desulfonauticaceae</taxon>
        <taxon>Desulfonauticus</taxon>
    </lineage>
</organism>
<gene>
    <name evidence="2" type="ORF">SAMN04488516_101220</name>
</gene>
<dbReference type="SUPFAM" id="SSF52540">
    <property type="entry name" value="P-loop containing nucleoside triphosphate hydrolases"/>
    <property type="match status" value="1"/>
</dbReference>
<feature type="coiled-coil region" evidence="1">
    <location>
        <begin position="107"/>
        <end position="134"/>
    </location>
</feature>
<dbReference type="STRING" id="206665.SAMN04488516_101220"/>
<dbReference type="CDD" id="cd00882">
    <property type="entry name" value="Ras_like_GTPase"/>
    <property type="match status" value="1"/>
</dbReference>
<dbReference type="PANTHER" id="PTHR42708:SF1">
    <property type="entry name" value="GLIDING MOTILITY PROTEIN MGLA"/>
    <property type="match status" value="1"/>
</dbReference>
<dbReference type="GO" id="GO:0005525">
    <property type="term" value="F:GTP binding"/>
    <property type="evidence" value="ECO:0007669"/>
    <property type="project" value="InterPro"/>
</dbReference>
<dbReference type="AlphaFoldDB" id="A0A1G9ZY80"/>
<keyword evidence="1" id="KW-0175">Coiled coil</keyword>
<dbReference type="OrthoDB" id="9779858at2"/>
<dbReference type="Gene3D" id="3.40.50.300">
    <property type="entry name" value="P-loop containing nucleotide triphosphate hydrolases"/>
    <property type="match status" value="1"/>
</dbReference>
<dbReference type="PRINTS" id="PR00449">
    <property type="entry name" value="RASTRNSFRMNG"/>
</dbReference>
<dbReference type="GO" id="GO:0003924">
    <property type="term" value="F:GTPase activity"/>
    <property type="evidence" value="ECO:0007669"/>
    <property type="project" value="InterPro"/>
</dbReference>
<evidence type="ECO:0000313" key="3">
    <source>
        <dbReference type="Proteomes" id="UP000199602"/>
    </source>
</evidence>
<dbReference type="PANTHER" id="PTHR42708">
    <property type="entry name" value="ATP/GTP-BINDING PROTEIN-RELATED"/>
    <property type="match status" value="1"/>
</dbReference>
<dbReference type="InterPro" id="IPR027417">
    <property type="entry name" value="P-loop_NTPase"/>
</dbReference>